<feature type="transmembrane region" description="Helical" evidence="26">
    <location>
        <begin position="486"/>
        <end position="506"/>
    </location>
</feature>
<proteinExistence type="inferred from homology"/>
<comment type="catalytic activity">
    <reaction evidence="19">
        <text>L-alanyl-L-lysine(out) = L-alanyl-L-lysine(in)</text>
        <dbReference type="Rhea" id="RHEA:79415"/>
        <dbReference type="ChEBI" id="CHEBI:192470"/>
    </reaction>
</comment>
<keyword evidence="3" id="KW-0813">Transport</keyword>
<comment type="catalytic activity">
    <reaction evidence="15">
        <text>L-arginyl-L-alpha-amino acid(out) = L-arginyl-L-alpha-amino acid(in)</text>
        <dbReference type="Rhea" id="RHEA:79371"/>
        <dbReference type="ChEBI" id="CHEBI:84315"/>
    </reaction>
</comment>
<evidence type="ECO:0000259" key="27">
    <source>
        <dbReference type="PROSITE" id="PS50850"/>
    </source>
</evidence>
<evidence type="ECO:0000256" key="26">
    <source>
        <dbReference type="SAM" id="Phobius"/>
    </source>
</evidence>
<feature type="domain" description="Major facilitator superfamily (MFS) profile" evidence="27">
    <location>
        <begin position="421"/>
        <end position="631"/>
    </location>
</feature>
<dbReference type="SUPFAM" id="SSF103473">
    <property type="entry name" value="MFS general substrate transporter"/>
    <property type="match status" value="1"/>
</dbReference>
<comment type="catalytic activity">
    <reaction evidence="8">
        <text>L-lysyl-L-alanine(out) = L-lysyl-L-alanine(in)</text>
        <dbReference type="Rhea" id="RHEA:79399"/>
        <dbReference type="ChEBI" id="CHEBI:229954"/>
    </reaction>
</comment>
<evidence type="ECO:0000256" key="17">
    <source>
        <dbReference type="ARBA" id="ARBA00044903"/>
    </source>
</evidence>
<feature type="transmembrane region" description="Helical" evidence="26">
    <location>
        <begin position="458"/>
        <end position="479"/>
    </location>
</feature>
<reference evidence="29" key="1">
    <citation type="journal article" date="2019" name="Nat. Commun.">
        <title>Expansion of phycobilisome linker gene families in mesophilic red algae.</title>
        <authorList>
            <person name="Lee J."/>
            <person name="Kim D."/>
            <person name="Bhattacharya D."/>
            <person name="Yoon H.S."/>
        </authorList>
    </citation>
    <scope>NUCLEOTIDE SEQUENCE [LARGE SCALE GENOMIC DNA]</scope>
    <source>
        <strain evidence="29">CCMP 1328</strain>
    </source>
</reference>
<evidence type="ECO:0000256" key="20">
    <source>
        <dbReference type="ARBA" id="ARBA00044924"/>
    </source>
</evidence>
<dbReference type="PANTHER" id="PTHR23512:SF3">
    <property type="entry name" value="MAJOR FACILITATOR SUPERFAMILY DOMAIN-CONTAINING PROTEIN 1"/>
    <property type="match status" value="1"/>
</dbReference>
<comment type="subunit">
    <text evidence="24">Homodimer. Interacts with lysosomal protein GLMP (via lumenal domain); the interaction starts while both proteins are still in the endoplasmic reticulum and is required for stabilization of MFSD1 in lysosomes but has no direct effect on its targeting to lysosomes or transporter activity.</text>
</comment>
<comment type="catalytic activity">
    <reaction evidence="16">
        <text>L-lysyl-L-lysine(out) = L-lysyl-L-lysine(in)</text>
        <dbReference type="Rhea" id="RHEA:79403"/>
        <dbReference type="ChEBI" id="CHEBI:229956"/>
    </reaction>
</comment>
<feature type="transmembrane region" description="Helical" evidence="26">
    <location>
        <begin position="576"/>
        <end position="600"/>
    </location>
</feature>
<evidence type="ECO:0000256" key="1">
    <source>
        <dbReference type="ARBA" id="ARBA00004155"/>
    </source>
</evidence>
<protein>
    <recommendedName>
        <fullName evidence="21">Lysosomal dipeptide transporter MFSD1</fullName>
    </recommendedName>
    <alternativeName>
        <fullName evidence="22">Major facilitator superfamily domain-containing protein 1</fullName>
    </alternativeName>
</protein>
<comment type="catalytic activity">
    <reaction evidence="10">
        <text>L-alpha-aminoacyl-L-arginine(out) = L-alpha-aminoacyl-L-arginine(in)</text>
        <dbReference type="Rhea" id="RHEA:79367"/>
        <dbReference type="ChEBI" id="CHEBI:229968"/>
    </reaction>
</comment>
<keyword evidence="5 26" id="KW-1133">Transmembrane helix</keyword>
<evidence type="ECO:0000256" key="12">
    <source>
        <dbReference type="ARBA" id="ARBA00044891"/>
    </source>
</evidence>
<evidence type="ECO:0000313" key="28">
    <source>
        <dbReference type="EMBL" id="KAA8491386.1"/>
    </source>
</evidence>
<evidence type="ECO:0000256" key="10">
    <source>
        <dbReference type="ARBA" id="ARBA00044881"/>
    </source>
</evidence>
<feature type="compositionally biased region" description="Basic and acidic residues" evidence="25">
    <location>
        <begin position="367"/>
        <end position="379"/>
    </location>
</feature>
<gene>
    <name evidence="28" type="ORF">FVE85_7807</name>
</gene>
<comment type="catalytic activity">
    <reaction evidence="20">
        <text>L-lysyl-glycine(out) = L-lysyl-glycine(in)</text>
        <dbReference type="Rhea" id="RHEA:79407"/>
        <dbReference type="ChEBI" id="CHEBI:191202"/>
    </reaction>
</comment>
<comment type="subcellular location">
    <subcellularLocation>
        <location evidence="1">Lysosome membrane</location>
        <topology evidence="1">Multi-pass membrane protein</topology>
    </subcellularLocation>
</comment>
<evidence type="ECO:0000256" key="4">
    <source>
        <dbReference type="ARBA" id="ARBA00022692"/>
    </source>
</evidence>
<evidence type="ECO:0000256" key="23">
    <source>
        <dbReference type="ARBA" id="ARBA00045709"/>
    </source>
</evidence>
<dbReference type="GO" id="GO:0022857">
    <property type="term" value="F:transmembrane transporter activity"/>
    <property type="evidence" value="ECO:0007669"/>
    <property type="project" value="InterPro"/>
</dbReference>
<evidence type="ECO:0000256" key="8">
    <source>
        <dbReference type="ARBA" id="ARBA00044876"/>
    </source>
</evidence>
<evidence type="ECO:0000256" key="24">
    <source>
        <dbReference type="ARBA" id="ARBA00046376"/>
    </source>
</evidence>
<evidence type="ECO:0000256" key="2">
    <source>
        <dbReference type="ARBA" id="ARBA00008335"/>
    </source>
</evidence>
<feature type="region of interest" description="Disordered" evidence="25">
    <location>
        <begin position="608"/>
        <end position="631"/>
    </location>
</feature>
<evidence type="ECO:0000256" key="15">
    <source>
        <dbReference type="ARBA" id="ARBA00044899"/>
    </source>
</evidence>
<comment type="catalytic activity">
    <reaction evidence="13">
        <text>L-alpha-aminoacyl-L-lysine(out) = L-alpha-aminoacyl-L-lysine(in)</text>
        <dbReference type="Rhea" id="RHEA:79383"/>
        <dbReference type="ChEBI" id="CHEBI:229966"/>
    </reaction>
</comment>
<comment type="catalytic activity">
    <reaction evidence="12">
        <text>L-lysyl-L-alpha-amino acid(out) = L-lysyl-L-alpha-amino acid(in)</text>
        <dbReference type="Rhea" id="RHEA:79387"/>
        <dbReference type="ChEBI" id="CHEBI:229965"/>
    </reaction>
</comment>
<feature type="transmembrane region" description="Helical" evidence="26">
    <location>
        <begin position="280"/>
        <end position="301"/>
    </location>
</feature>
<feature type="transmembrane region" description="Helical" evidence="26">
    <location>
        <begin position="239"/>
        <end position="259"/>
    </location>
</feature>
<keyword evidence="29" id="KW-1185">Reference proteome</keyword>
<evidence type="ECO:0000256" key="11">
    <source>
        <dbReference type="ARBA" id="ARBA00044884"/>
    </source>
</evidence>
<comment type="function">
    <text evidence="23">Lysosomal dipeptide uniporter that selectively exports lysine, arginine or histidine-containing dipeptides with a net positive charge from the lysosome lumen into the cytosol. Could play a role in a specific type of protein O-glycosylation indirectly regulating macrophages migration and tissue invasion. Also essential for liver homeostasis.</text>
</comment>
<feature type="transmembrane region" description="Helical" evidence="26">
    <location>
        <begin position="512"/>
        <end position="531"/>
    </location>
</feature>
<comment type="catalytic activity">
    <reaction evidence="9">
        <text>L-histidyl-glycine(out) = L-histidyl-glycine(in)</text>
        <dbReference type="Rhea" id="RHEA:79395"/>
        <dbReference type="ChEBI" id="CHEBI:229957"/>
    </reaction>
</comment>
<dbReference type="InterPro" id="IPR052187">
    <property type="entry name" value="MFSD1"/>
</dbReference>
<evidence type="ECO:0000256" key="16">
    <source>
        <dbReference type="ARBA" id="ARBA00044900"/>
    </source>
</evidence>
<evidence type="ECO:0000256" key="6">
    <source>
        <dbReference type="ARBA" id="ARBA00023136"/>
    </source>
</evidence>
<dbReference type="OMA" id="NTHAYAW"/>
<dbReference type="AlphaFoldDB" id="A0A5J4YIU7"/>
<comment type="catalytic activity">
    <reaction evidence="14">
        <text>L-aspartyl-L-lysine(out) = L-aspartyl-L-lysine(in)</text>
        <dbReference type="Rhea" id="RHEA:79411"/>
        <dbReference type="ChEBI" id="CHEBI:229953"/>
    </reaction>
</comment>
<dbReference type="PROSITE" id="PS50850">
    <property type="entry name" value="MFS"/>
    <property type="match status" value="1"/>
</dbReference>
<dbReference type="OrthoDB" id="424834at2759"/>
<dbReference type="InterPro" id="IPR020846">
    <property type="entry name" value="MFS_dom"/>
</dbReference>
<sequence>MADKAGSDTADEAGSGTESEIHRKKPVKACSLHGLPFFPSLKVKGATFKGWCVASERIRKGPRRQVHDLIREVLVNFANFALHFPAARKFGREQMMAGGVYVRAVARDVGLVMLISSLAFGAHFGKHSVSTMTSLITHAGLSRRQFGLLFSLQEAPGMVVPLLAAGLVSSLSSPALGGVVLSSVTLAGQVLCTCACDALLRASARDSVLPGNAHEAGANTHAYAWLLVGRFMFGLGDSALVVLQGTCLAYVFGSTALAVSGRASLQQRSRIRGVSLGSSYGLMIAMSRLTTMASLGAPAYIASHCALGAVCVLWVASFLCLVSVTAALVLLVWGPGVLKHWNRARQKQAEEPQHEQRLAQRGAQQASEHEEEREQHLQEGDGEEDEDEKVGLPVEHAPISPLRWITDGIAQLHTTHIIILCVWMTTSSVFFSYLHFSVDFLTTSSASSPHPISPAHAGLYSSGVLLASSCLSPLVGFVLDRFGGRPLVIMGSSALMSVALGLFLVFETHTAALAAHVLLGVAFGLAPVTLLSSMALVSPAALLPFMLAAFKVVENIGMAVMHVSVGSLVDRSHGSYTAVIAAFVGINLVGAALGGVLLLLDTSTRVSDLSPPGARDHIEIDESEPLLNQAH</sequence>
<comment type="caution">
    <text evidence="28">The sequence shown here is derived from an EMBL/GenBank/DDBJ whole genome shotgun (WGS) entry which is preliminary data.</text>
</comment>
<comment type="catalytic activity">
    <reaction evidence="18">
        <text>L-histidyl-L-alpha-amino acid(out) = L-histidyl-L-alpha-amino acid(in)</text>
        <dbReference type="Rhea" id="RHEA:79379"/>
        <dbReference type="ChEBI" id="CHEBI:229964"/>
    </reaction>
</comment>
<comment type="similarity">
    <text evidence="2">Belongs to the major facilitator superfamily.</text>
</comment>
<evidence type="ECO:0000256" key="25">
    <source>
        <dbReference type="SAM" id="MobiDB-lite"/>
    </source>
</evidence>
<dbReference type="GO" id="GO:0005765">
    <property type="term" value="C:lysosomal membrane"/>
    <property type="evidence" value="ECO:0007669"/>
    <property type="project" value="UniProtKB-SubCell"/>
</dbReference>
<feature type="transmembrane region" description="Helical" evidence="26">
    <location>
        <begin position="417"/>
        <end position="438"/>
    </location>
</feature>
<dbReference type="InterPro" id="IPR036259">
    <property type="entry name" value="MFS_trans_sf"/>
</dbReference>
<organism evidence="28 29">
    <name type="scientific">Porphyridium purpureum</name>
    <name type="common">Red alga</name>
    <name type="synonym">Porphyridium cruentum</name>
    <dbReference type="NCBI Taxonomy" id="35688"/>
    <lineage>
        <taxon>Eukaryota</taxon>
        <taxon>Rhodophyta</taxon>
        <taxon>Bangiophyceae</taxon>
        <taxon>Porphyridiales</taxon>
        <taxon>Porphyridiaceae</taxon>
        <taxon>Porphyridium</taxon>
    </lineage>
</organism>
<keyword evidence="7" id="KW-0458">Lysosome</keyword>
<dbReference type="Pfam" id="PF07690">
    <property type="entry name" value="MFS_1"/>
    <property type="match status" value="1"/>
</dbReference>
<dbReference type="EMBL" id="VRMN01000014">
    <property type="protein sequence ID" value="KAA8491386.1"/>
    <property type="molecule type" value="Genomic_DNA"/>
</dbReference>
<evidence type="ECO:0000256" key="3">
    <source>
        <dbReference type="ARBA" id="ARBA00022448"/>
    </source>
</evidence>
<evidence type="ECO:0000256" key="21">
    <source>
        <dbReference type="ARBA" id="ARBA00044985"/>
    </source>
</evidence>
<evidence type="ECO:0000256" key="22">
    <source>
        <dbReference type="ARBA" id="ARBA00045018"/>
    </source>
</evidence>
<comment type="catalytic activity">
    <reaction evidence="17">
        <text>L-arginyl-glycine(out) = L-arginyl-glycine(in)</text>
        <dbReference type="Rhea" id="RHEA:79391"/>
        <dbReference type="ChEBI" id="CHEBI:229955"/>
    </reaction>
</comment>
<evidence type="ECO:0000256" key="7">
    <source>
        <dbReference type="ARBA" id="ARBA00023228"/>
    </source>
</evidence>
<evidence type="ECO:0000313" key="29">
    <source>
        <dbReference type="Proteomes" id="UP000324585"/>
    </source>
</evidence>
<comment type="catalytic activity">
    <reaction evidence="11">
        <text>L-alpha-aminoacyl-L-histidine(out) = L-alpha-aminoacyl-L-histidine(in)</text>
        <dbReference type="Rhea" id="RHEA:79375"/>
        <dbReference type="ChEBI" id="CHEBI:229967"/>
    </reaction>
</comment>
<dbReference type="PANTHER" id="PTHR23512">
    <property type="entry name" value="MAJOR FACILITATOR SUPERFAMILY DOMAIN-CONTAINING PROTEIN 1"/>
    <property type="match status" value="1"/>
</dbReference>
<feature type="transmembrane region" description="Helical" evidence="26">
    <location>
        <begin position="543"/>
        <end position="564"/>
    </location>
</feature>
<feature type="region of interest" description="Disordered" evidence="25">
    <location>
        <begin position="344"/>
        <end position="390"/>
    </location>
</feature>
<evidence type="ECO:0000256" key="5">
    <source>
        <dbReference type="ARBA" id="ARBA00022989"/>
    </source>
</evidence>
<evidence type="ECO:0000256" key="18">
    <source>
        <dbReference type="ARBA" id="ARBA00044912"/>
    </source>
</evidence>
<evidence type="ECO:0000256" key="14">
    <source>
        <dbReference type="ARBA" id="ARBA00044898"/>
    </source>
</evidence>
<evidence type="ECO:0000256" key="19">
    <source>
        <dbReference type="ARBA" id="ARBA00044919"/>
    </source>
</evidence>
<feature type="compositionally biased region" description="Basic and acidic residues" evidence="25">
    <location>
        <begin position="347"/>
        <end position="358"/>
    </location>
</feature>
<dbReference type="Proteomes" id="UP000324585">
    <property type="component" value="Unassembled WGS sequence"/>
</dbReference>
<dbReference type="Gene3D" id="1.20.1250.20">
    <property type="entry name" value="MFS general substrate transporter like domains"/>
    <property type="match status" value="1"/>
</dbReference>
<keyword evidence="6 26" id="KW-0472">Membrane</keyword>
<keyword evidence="4 26" id="KW-0812">Transmembrane</keyword>
<evidence type="ECO:0000256" key="13">
    <source>
        <dbReference type="ARBA" id="ARBA00044893"/>
    </source>
</evidence>
<name>A0A5J4YIU7_PORPP</name>
<feature type="transmembrane region" description="Helical" evidence="26">
    <location>
        <begin position="307"/>
        <end position="333"/>
    </location>
</feature>
<evidence type="ECO:0000256" key="9">
    <source>
        <dbReference type="ARBA" id="ARBA00044878"/>
    </source>
</evidence>
<feature type="region of interest" description="Disordered" evidence="25">
    <location>
        <begin position="1"/>
        <end position="22"/>
    </location>
</feature>
<accession>A0A5J4YIU7</accession>
<dbReference type="InterPro" id="IPR011701">
    <property type="entry name" value="MFS"/>
</dbReference>